<dbReference type="InterPro" id="IPR051841">
    <property type="entry name" value="MT-Golgi_org_protein"/>
</dbReference>
<feature type="coiled-coil region" evidence="5">
    <location>
        <begin position="700"/>
        <end position="734"/>
    </location>
</feature>
<evidence type="ECO:0000256" key="1">
    <source>
        <dbReference type="ARBA" id="ARBA00004496"/>
    </source>
</evidence>
<evidence type="ECO:0000256" key="4">
    <source>
        <dbReference type="ARBA" id="ARBA00023054"/>
    </source>
</evidence>
<reference evidence="7 8" key="1">
    <citation type="journal article" date="2007" name="Nature">
        <title>Evolution of genes and genomes on the Drosophila phylogeny.</title>
        <authorList>
            <consortium name="Drosophila 12 Genomes Consortium"/>
            <person name="Clark A.G."/>
            <person name="Eisen M.B."/>
            <person name="Smith D.R."/>
            <person name="Bergman C.M."/>
            <person name="Oliver B."/>
            <person name="Markow T.A."/>
            <person name="Kaufman T.C."/>
            <person name="Kellis M."/>
            <person name="Gelbart W."/>
            <person name="Iyer V.N."/>
            <person name="Pollard D.A."/>
            <person name="Sackton T.B."/>
            <person name="Larracuente A.M."/>
            <person name="Singh N.D."/>
            <person name="Abad J.P."/>
            <person name="Abt D.N."/>
            <person name="Adryan B."/>
            <person name="Aguade M."/>
            <person name="Akashi H."/>
            <person name="Anderson W.W."/>
            <person name="Aquadro C.F."/>
            <person name="Ardell D.H."/>
            <person name="Arguello R."/>
            <person name="Artieri C.G."/>
            <person name="Barbash D.A."/>
            <person name="Barker D."/>
            <person name="Barsanti P."/>
            <person name="Batterham P."/>
            <person name="Batzoglou S."/>
            <person name="Begun D."/>
            <person name="Bhutkar A."/>
            <person name="Blanco E."/>
            <person name="Bosak S.A."/>
            <person name="Bradley R.K."/>
            <person name="Brand A.D."/>
            <person name="Brent M.R."/>
            <person name="Brooks A.N."/>
            <person name="Brown R.H."/>
            <person name="Butlin R.K."/>
            <person name="Caggese C."/>
            <person name="Calvi B.R."/>
            <person name="Bernardo de Carvalho A."/>
            <person name="Caspi A."/>
            <person name="Castrezana S."/>
            <person name="Celniker S.E."/>
            <person name="Chang J.L."/>
            <person name="Chapple C."/>
            <person name="Chatterji S."/>
            <person name="Chinwalla A."/>
            <person name="Civetta A."/>
            <person name="Clifton S.W."/>
            <person name="Comeron J.M."/>
            <person name="Costello J.C."/>
            <person name="Coyne J.A."/>
            <person name="Daub J."/>
            <person name="David R.G."/>
            <person name="Delcher A.L."/>
            <person name="Delehaunty K."/>
            <person name="Do C.B."/>
            <person name="Ebling H."/>
            <person name="Edwards K."/>
            <person name="Eickbush T."/>
            <person name="Evans J.D."/>
            <person name="Filipski A."/>
            <person name="Findeiss S."/>
            <person name="Freyhult E."/>
            <person name="Fulton L."/>
            <person name="Fulton R."/>
            <person name="Garcia A.C."/>
            <person name="Gardiner A."/>
            <person name="Garfield D.A."/>
            <person name="Garvin B.E."/>
            <person name="Gibson G."/>
            <person name="Gilbert D."/>
            <person name="Gnerre S."/>
            <person name="Godfrey J."/>
            <person name="Good R."/>
            <person name="Gotea V."/>
            <person name="Gravely B."/>
            <person name="Greenberg A.J."/>
            <person name="Griffiths-Jones S."/>
            <person name="Gross S."/>
            <person name="Guigo R."/>
            <person name="Gustafson E.A."/>
            <person name="Haerty W."/>
            <person name="Hahn M.W."/>
            <person name="Halligan D.L."/>
            <person name="Halpern A.L."/>
            <person name="Halter G.M."/>
            <person name="Han M.V."/>
            <person name="Heger A."/>
            <person name="Hillier L."/>
            <person name="Hinrichs A.S."/>
            <person name="Holmes I."/>
            <person name="Hoskins R.A."/>
            <person name="Hubisz M.J."/>
            <person name="Hultmark D."/>
            <person name="Huntley M.A."/>
            <person name="Jaffe D.B."/>
            <person name="Jagadeeshan S."/>
            <person name="Jeck W.R."/>
            <person name="Johnson J."/>
            <person name="Jones C.D."/>
            <person name="Jordan W.C."/>
            <person name="Karpen G.H."/>
            <person name="Kataoka E."/>
            <person name="Keightley P.D."/>
            <person name="Kheradpour P."/>
            <person name="Kirkness E.F."/>
            <person name="Koerich L.B."/>
            <person name="Kristiansen K."/>
            <person name="Kudrna D."/>
            <person name="Kulathinal R.J."/>
            <person name="Kumar S."/>
            <person name="Kwok R."/>
            <person name="Lander E."/>
            <person name="Langley C.H."/>
            <person name="Lapoint R."/>
            <person name="Lazzaro B.P."/>
            <person name="Lee S.J."/>
            <person name="Levesque L."/>
            <person name="Li R."/>
            <person name="Lin C.F."/>
            <person name="Lin M.F."/>
            <person name="Lindblad-Toh K."/>
            <person name="Llopart A."/>
            <person name="Long M."/>
            <person name="Low L."/>
            <person name="Lozovsky E."/>
            <person name="Lu J."/>
            <person name="Luo M."/>
            <person name="Machado C.A."/>
            <person name="Makalowski W."/>
            <person name="Marzo M."/>
            <person name="Matsuda M."/>
            <person name="Matzkin L."/>
            <person name="McAllister B."/>
            <person name="McBride C.S."/>
            <person name="McKernan B."/>
            <person name="McKernan K."/>
            <person name="Mendez-Lago M."/>
            <person name="Minx P."/>
            <person name="Mollenhauer M.U."/>
            <person name="Montooth K."/>
            <person name="Mount S.M."/>
            <person name="Mu X."/>
            <person name="Myers E."/>
            <person name="Negre B."/>
            <person name="Newfeld S."/>
            <person name="Nielsen R."/>
            <person name="Noor M.A."/>
            <person name="O'Grady P."/>
            <person name="Pachter L."/>
            <person name="Papaceit M."/>
            <person name="Parisi M.J."/>
            <person name="Parisi M."/>
            <person name="Parts L."/>
            <person name="Pedersen J.S."/>
            <person name="Pesole G."/>
            <person name="Phillippy A.M."/>
            <person name="Ponting C.P."/>
            <person name="Pop M."/>
            <person name="Porcelli D."/>
            <person name="Powell J.R."/>
            <person name="Prohaska S."/>
            <person name="Pruitt K."/>
            <person name="Puig M."/>
            <person name="Quesneville H."/>
            <person name="Ram K.R."/>
            <person name="Rand D."/>
            <person name="Rasmussen M.D."/>
            <person name="Reed L.K."/>
            <person name="Reenan R."/>
            <person name="Reily A."/>
            <person name="Remington K.A."/>
            <person name="Rieger T.T."/>
            <person name="Ritchie M.G."/>
            <person name="Robin C."/>
            <person name="Rogers Y.H."/>
            <person name="Rohde C."/>
            <person name="Rozas J."/>
            <person name="Rubenfield M.J."/>
            <person name="Ruiz A."/>
            <person name="Russo S."/>
            <person name="Salzberg S.L."/>
            <person name="Sanchez-Gracia A."/>
            <person name="Saranga D.J."/>
            <person name="Sato H."/>
            <person name="Schaeffer S.W."/>
            <person name="Schatz M.C."/>
            <person name="Schlenke T."/>
            <person name="Schwartz R."/>
            <person name="Segarra C."/>
            <person name="Singh R.S."/>
            <person name="Sirot L."/>
            <person name="Sirota M."/>
            <person name="Sisneros N.B."/>
            <person name="Smith C.D."/>
            <person name="Smith T.F."/>
            <person name="Spieth J."/>
            <person name="Stage D.E."/>
            <person name="Stark A."/>
            <person name="Stephan W."/>
            <person name="Strausberg R.L."/>
            <person name="Strempel S."/>
            <person name="Sturgill D."/>
            <person name="Sutton G."/>
            <person name="Sutton G.G."/>
            <person name="Tao W."/>
            <person name="Teichmann S."/>
            <person name="Tobari Y.N."/>
            <person name="Tomimura Y."/>
            <person name="Tsolas J.M."/>
            <person name="Valente V.L."/>
            <person name="Venter E."/>
            <person name="Venter J.C."/>
            <person name="Vicario S."/>
            <person name="Vieira F.G."/>
            <person name="Vilella A.J."/>
            <person name="Villasante A."/>
            <person name="Walenz B."/>
            <person name="Wang J."/>
            <person name="Wasserman M."/>
            <person name="Watts T."/>
            <person name="Wilson D."/>
            <person name="Wilson R.K."/>
            <person name="Wing R.A."/>
            <person name="Wolfner M.F."/>
            <person name="Wong A."/>
            <person name="Wong G.K."/>
            <person name="Wu C.I."/>
            <person name="Wu G."/>
            <person name="Yamamoto D."/>
            <person name="Yang H.P."/>
            <person name="Yang S.P."/>
            <person name="Yorke J.A."/>
            <person name="Yoshida K."/>
            <person name="Zdobnov E."/>
            <person name="Zhang P."/>
            <person name="Zhang Y."/>
            <person name="Zimin A.V."/>
            <person name="Baldwin J."/>
            <person name="Abdouelleil A."/>
            <person name="Abdulkadir J."/>
            <person name="Abebe A."/>
            <person name="Abera B."/>
            <person name="Abreu J."/>
            <person name="Acer S.C."/>
            <person name="Aftuck L."/>
            <person name="Alexander A."/>
            <person name="An P."/>
            <person name="Anderson E."/>
            <person name="Anderson S."/>
            <person name="Arachi H."/>
            <person name="Azer M."/>
            <person name="Bachantsang P."/>
            <person name="Barry A."/>
            <person name="Bayul T."/>
            <person name="Berlin A."/>
            <person name="Bessette D."/>
            <person name="Bloom T."/>
            <person name="Blye J."/>
            <person name="Boguslavskiy L."/>
            <person name="Bonnet C."/>
            <person name="Boukhgalter B."/>
            <person name="Bourzgui I."/>
            <person name="Brown A."/>
            <person name="Cahill P."/>
            <person name="Channer S."/>
            <person name="Cheshatsang Y."/>
            <person name="Chuda L."/>
            <person name="Citroen M."/>
            <person name="Collymore A."/>
            <person name="Cooke P."/>
            <person name="Costello M."/>
            <person name="D'Aco K."/>
            <person name="Daza R."/>
            <person name="De Haan G."/>
            <person name="DeGray S."/>
            <person name="DeMaso C."/>
            <person name="Dhargay N."/>
            <person name="Dooley K."/>
            <person name="Dooley E."/>
            <person name="Doricent M."/>
            <person name="Dorje P."/>
            <person name="Dorjee K."/>
            <person name="Dupes A."/>
            <person name="Elong R."/>
            <person name="Falk J."/>
            <person name="Farina A."/>
            <person name="Faro S."/>
            <person name="Ferguson D."/>
            <person name="Fisher S."/>
            <person name="Foley C.D."/>
            <person name="Franke A."/>
            <person name="Friedrich D."/>
            <person name="Gadbois L."/>
            <person name="Gearin G."/>
            <person name="Gearin C.R."/>
            <person name="Giannoukos G."/>
            <person name="Goode T."/>
            <person name="Graham J."/>
            <person name="Grandbois E."/>
            <person name="Grewal S."/>
            <person name="Gyaltsen K."/>
            <person name="Hafez N."/>
            <person name="Hagos B."/>
            <person name="Hall J."/>
            <person name="Henson C."/>
            <person name="Hollinger A."/>
            <person name="Honan T."/>
            <person name="Huard M.D."/>
            <person name="Hughes L."/>
            <person name="Hurhula B."/>
            <person name="Husby M.E."/>
            <person name="Kamat A."/>
            <person name="Kanga B."/>
            <person name="Kashin S."/>
            <person name="Khazanovich D."/>
            <person name="Kisner P."/>
            <person name="Lance K."/>
            <person name="Lara M."/>
            <person name="Lee W."/>
            <person name="Lennon N."/>
            <person name="Letendre F."/>
            <person name="LeVine R."/>
            <person name="Lipovsky A."/>
            <person name="Liu X."/>
            <person name="Liu J."/>
            <person name="Liu S."/>
            <person name="Lokyitsang T."/>
            <person name="Lokyitsang Y."/>
            <person name="Lubonja R."/>
            <person name="Lui A."/>
            <person name="MacDonald P."/>
            <person name="Magnisalis V."/>
            <person name="Maru K."/>
            <person name="Matthews C."/>
            <person name="McCusker W."/>
            <person name="McDonough S."/>
            <person name="Mehta T."/>
            <person name="Meldrim J."/>
            <person name="Meneus L."/>
            <person name="Mihai O."/>
            <person name="Mihalev A."/>
            <person name="Mihova T."/>
            <person name="Mittelman R."/>
            <person name="Mlenga V."/>
            <person name="Montmayeur A."/>
            <person name="Mulrain L."/>
            <person name="Navidi A."/>
            <person name="Naylor J."/>
            <person name="Negash T."/>
            <person name="Nguyen T."/>
            <person name="Nguyen N."/>
            <person name="Nicol R."/>
            <person name="Norbu C."/>
            <person name="Norbu N."/>
            <person name="Novod N."/>
            <person name="O'Neill B."/>
            <person name="Osman S."/>
            <person name="Markiewicz E."/>
            <person name="Oyono O.L."/>
            <person name="Patti C."/>
            <person name="Phunkhang P."/>
            <person name="Pierre F."/>
            <person name="Priest M."/>
            <person name="Raghuraman S."/>
            <person name="Rege F."/>
            <person name="Reyes R."/>
            <person name="Rise C."/>
            <person name="Rogov P."/>
            <person name="Ross K."/>
            <person name="Ryan E."/>
            <person name="Settipalli S."/>
            <person name="Shea T."/>
            <person name="Sherpa N."/>
            <person name="Shi L."/>
            <person name="Shih D."/>
            <person name="Sparrow T."/>
            <person name="Spaulding J."/>
            <person name="Stalker J."/>
            <person name="Stange-Thomann N."/>
            <person name="Stavropoulos S."/>
            <person name="Stone C."/>
            <person name="Strader C."/>
            <person name="Tesfaye S."/>
            <person name="Thomson T."/>
            <person name="Thoulutsang Y."/>
            <person name="Thoulutsang D."/>
            <person name="Topham K."/>
            <person name="Topping I."/>
            <person name="Tsamla T."/>
            <person name="Vassiliev H."/>
            <person name="Vo A."/>
            <person name="Wangchuk T."/>
            <person name="Wangdi T."/>
            <person name="Weiand M."/>
            <person name="Wilkinson J."/>
            <person name="Wilson A."/>
            <person name="Yadav S."/>
            <person name="Young G."/>
            <person name="Yu Q."/>
            <person name="Zembek L."/>
            <person name="Zhong D."/>
            <person name="Zimmer A."/>
            <person name="Zwirko Z."/>
            <person name="Jaffe D.B."/>
            <person name="Alvarez P."/>
            <person name="Brockman W."/>
            <person name="Butler J."/>
            <person name="Chin C."/>
            <person name="Gnerre S."/>
            <person name="Grabherr M."/>
            <person name="Kleber M."/>
            <person name="Mauceli E."/>
            <person name="MacCallum I."/>
        </authorList>
    </citation>
    <scope>NUCLEOTIDE SEQUENCE [LARGE SCALE GENOMIC DNA]</scope>
    <source>
        <strain evidence="8">Tai18E2 / Tucson 14021-0261.01</strain>
    </source>
</reference>
<dbReference type="EMBL" id="CM000162">
    <property type="protein sequence ID" value="KRK06281.1"/>
    <property type="molecule type" value="Genomic_DNA"/>
</dbReference>
<dbReference type="PANTHER" id="PTHR18902:SF25">
    <property type="entry name" value="GRIP AND COILED-COIL DOMAIN-CONTAINING PROTEIN 2"/>
    <property type="match status" value="1"/>
</dbReference>
<dbReference type="GO" id="GO:0005794">
    <property type="term" value="C:Golgi apparatus"/>
    <property type="evidence" value="ECO:0007669"/>
    <property type="project" value="TreeGrafter"/>
</dbReference>
<accession>A0A0R1EAK1</accession>
<keyword evidence="2" id="KW-0963">Cytoplasm</keyword>
<name>A0A0R1EAK1_DROYA</name>
<feature type="compositionally biased region" description="Low complexity" evidence="6">
    <location>
        <begin position="1741"/>
        <end position="1751"/>
    </location>
</feature>
<dbReference type="SMR" id="A0A0R1EAK1"/>
<feature type="region of interest" description="Disordered" evidence="6">
    <location>
        <begin position="166"/>
        <end position="201"/>
    </location>
</feature>
<evidence type="ECO:0000256" key="2">
    <source>
        <dbReference type="ARBA" id="ARBA00022490"/>
    </source>
</evidence>
<feature type="compositionally biased region" description="Basic residues" evidence="6">
    <location>
        <begin position="1828"/>
        <end position="1839"/>
    </location>
</feature>
<feature type="compositionally biased region" description="Low complexity" evidence="6">
    <location>
        <begin position="186"/>
        <end position="200"/>
    </location>
</feature>
<dbReference type="PANTHER" id="PTHR18902">
    <property type="entry name" value="NUCLEAR MITOTIC APPARATUS PROTEIN 1-RELATED"/>
    <property type="match status" value="1"/>
</dbReference>
<evidence type="ECO:0000256" key="6">
    <source>
        <dbReference type="SAM" id="MobiDB-lite"/>
    </source>
</evidence>
<sequence length="1839" mass="211698">MDMRSWRKVLLQWIGECQFIEPNYISLEQSDIESFYAVYIQKIQETETLTEEGKTALQAQPKEYRPLLQEFLQQNYTEFSAQIDDRGDLLSSDYLYVYTLLLQYSCVKKPTVFFHSICNKLPELTQTCIASFLGETVDKLLTRQYLRQTIANVAAIYRQEASVSVSPSQRSNIQTPDPRVDDAACSSSPSSTSSQPSTSTHKYREWLRLHISGSEMPPPPTPRTELLEQRTKELRGLRSQLEMVRYEKTVLEEQQLEKDDLIKVLNREKMMAKIELEKLKNAKLAEEQHDDENYVMRHEYEHMKSTLLKEIGQKEDVIAEISDKLHDLRAEKSGLSERLSATGERLLEYADRIRVLEGRIEDLTRLLSSRDDRISSLELDKQELDQCLQEAREELHNRREVLNSSSDLLNCSLSPNTTPENLASSVIDKQLREKEHENAELKEELQKRNNSQLELCQALSSFLQKHNIAHEFPVEWTSSSLLSSISAIESNFVETVNKSAHMMLDYDIQAANVKELLGKCQLLSGSVECQQKELKEAKATIAELMDSALESSREYSIMLRSYDMKVADITSKSNELQLDNERLNEKCAELISMVAIGDEHLANINVQLSEKEQQIKVVGAEIRDLRARNLLLENTLSEIADKASSEAIHTQNLQHSHRFVRTKYEECRRELIARNSFQDELAKMLNVPDWETMNSRISQLVEMQAEHVELQLAYARKEKQLDELMLTQVKLERTSIEKEFEIEEKILELEEFEEHNKNLDRFLIRIITLLGGSIDRKSSTSLESVIIEQRFADIEALIEKQLQSADALKEDLNDLQAKNEELVLNTIQGVKNRERIVASLEIKSEKLRDTLTALEKELSSSNKKISQLENALSEEHRNSEAVSQRLDQAQQEIESYHVEALRFLTTISDRLQQDFDGANTPQQLGIRMTQFLEMYDQMEVRYLESSSMVDQLTQSRAQLEQQVAELQEDVTSKQVAIQESSSMVDQLTQSKAQLEQQVAELEKEVATQQANNQESGPMIKQLNDTIQNLERVNAKLSEDNHVSHNARLDLSDSVLKAQNELKRRISRVVHLEASERRLNNELSDCKEEMHKLKKEFELSEERFDMMKLMYERQFDALEVICDTETEEKEHLQINLTATEEMYLKSEEKLKKIVKTYEDEHDRLCQEHDKRCRDVTMRCKELEEQLAEKERYSTQLAEEKVKDKEELLCLKAKLEEDQNLVASLKVNLEKKQGDVDGLKTALDAQTKISDNWRSQKDAAQRDVFLSKERLNKSVREFEVSLATLEDQIETLEERHTQTEAERATAYERINMLEARCQEKDATIRTLQGEIERVEHLQHQLQSEMGSHNSLVEQLNRQLAGKASELLDVQNRLETAIAERNQPNEQLAHMSELQHRLEAETADRIQAQKRLTELTDRLDEVVQELESTRLEHGAQKLRMEERAREADQKNGQLTESLEFYKQRLDTLERLLAACNEELADLNSGRAKLAEATPDLGATYSTADEPQSESDQEARSNKLVLDCQILQAKYRDAKDEIQRCEQKMKDQRLEMEGKLDKMKNKMRSLYTAEVTRMKEKQERDASKSAAELEALTAQNAKYEEHTRKLSNQIVRLNEKILEQQKQHAIISTKLRHLQMQPISETKPSSTTLTVSSSSSAAANDDWQPFKRPNVPSSNLAMEDEEGEVFNNTYLTDLKLGRVPADMTAEELIYRNSLQPPHLKSTYAAQYDLCSQDEDLKDGPHSLDDSMSALLSSSSTGARKKSMGTHYKRPGPPTPSKNGGRLSFGSSEPPREILREFGDHNNTSKTPARFKFLTQRFSVGSSGLPRDENSPPKRRLSNMFKRK</sequence>
<evidence type="ECO:0000256" key="5">
    <source>
        <dbReference type="SAM" id="Coils"/>
    </source>
</evidence>
<keyword evidence="4 5" id="KW-0175">Coiled coil</keyword>
<feature type="coiled-coil region" evidence="5">
    <location>
        <begin position="798"/>
        <end position="899"/>
    </location>
</feature>
<feature type="compositionally biased region" description="Basic residues" evidence="6">
    <location>
        <begin position="1754"/>
        <end position="1765"/>
    </location>
</feature>
<feature type="coiled-coil region" evidence="5">
    <location>
        <begin position="311"/>
        <end position="394"/>
    </location>
</feature>
<proteinExistence type="predicted"/>
<dbReference type="OrthoDB" id="2436455at2759"/>
<feature type="region of interest" description="Disordered" evidence="6">
    <location>
        <begin position="1636"/>
        <end position="1663"/>
    </location>
</feature>
<reference evidence="7 8" key="2">
    <citation type="journal article" date="2007" name="PLoS Biol.">
        <title>Principles of genome evolution in the Drosophila melanogaster species group.</title>
        <authorList>
            <person name="Ranz J.M."/>
            <person name="Maurin D."/>
            <person name="Chan Y.S."/>
            <person name="von Grotthuss M."/>
            <person name="Hillier L.W."/>
            <person name="Roote J."/>
            <person name="Ashburner M."/>
            <person name="Bergman C.M."/>
        </authorList>
    </citation>
    <scope>NUCLEOTIDE SEQUENCE [LARGE SCALE GENOMIC DNA]</scope>
    <source>
        <strain evidence="8">Tai18E2 / Tucson 14021-0261.01</strain>
    </source>
</reference>
<feature type="coiled-coil region" evidence="5">
    <location>
        <begin position="949"/>
        <end position="1039"/>
    </location>
</feature>
<dbReference type="Gene3D" id="1.20.5.340">
    <property type="match status" value="1"/>
</dbReference>
<feature type="compositionally biased region" description="Basic and acidic residues" evidence="6">
    <location>
        <begin position="1785"/>
        <end position="1795"/>
    </location>
</feature>
<keyword evidence="8" id="KW-1185">Reference proteome</keyword>
<gene>
    <name evidence="7" type="primary">Dyak\GE17131</name>
    <name evidence="7" type="synonym">dyak_GLEANR_18489</name>
    <name evidence="7" type="synonym">GE17131</name>
    <name evidence="7" type="ORF">Dyak_GE17131</name>
</gene>
<evidence type="ECO:0000313" key="8">
    <source>
        <dbReference type="Proteomes" id="UP000002282"/>
    </source>
</evidence>
<feature type="coiled-coil region" evidence="5">
    <location>
        <begin position="1146"/>
        <end position="1233"/>
    </location>
</feature>
<dbReference type="SUPFAM" id="SSF90257">
    <property type="entry name" value="Myosin rod fragments"/>
    <property type="match status" value="1"/>
</dbReference>
<organism evidence="7 8">
    <name type="scientific">Drosophila yakuba</name>
    <name type="common">Fruit fly</name>
    <dbReference type="NCBI Taxonomy" id="7245"/>
    <lineage>
        <taxon>Eukaryota</taxon>
        <taxon>Metazoa</taxon>
        <taxon>Ecdysozoa</taxon>
        <taxon>Arthropoda</taxon>
        <taxon>Hexapoda</taxon>
        <taxon>Insecta</taxon>
        <taxon>Pterygota</taxon>
        <taxon>Neoptera</taxon>
        <taxon>Endopterygota</taxon>
        <taxon>Diptera</taxon>
        <taxon>Brachycera</taxon>
        <taxon>Muscomorpha</taxon>
        <taxon>Ephydroidea</taxon>
        <taxon>Drosophilidae</taxon>
        <taxon>Drosophila</taxon>
        <taxon>Sophophora</taxon>
    </lineage>
</organism>
<protein>
    <submittedName>
        <fullName evidence="7">Uncharacterized protein, isoform C</fullName>
    </submittedName>
</protein>
<feature type="coiled-coil region" evidence="5">
    <location>
        <begin position="1520"/>
        <end position="1619"/>
    </location>
</feature>
<keyword evidence="3" id="KW-0597">Phosphoprotein</keyword>
<dbReference type="Proteomes" id="UP000002282">
    <property type="component" value="Chromosome X"/>
</dbReference>
<feature type="coiled-coil region" evidence="5">
    <location>
        <begin position="424"/>
        <end position="454"/>
    </location>
</feature>
<evidence type="ECO:0000313" key="7">
    <source>
        <dbReference type="EMBL" id="KRK06281.1"/>
    </source>
</evidence>
<feature type="compositionally biased region" description="Polar residues" evidence="6">
    <location>
        <begin position="166"/>
        <end position="175"/>
    </location>
</feature>
<feature type="region of interest" description="Disordered" evidence="6">
    <location>
        <begin position="1732"/>
        <end position="1839"/>
    </location>
</feature>
<evidence type="ECO:0000256" key="3">
    <source>
        <dbReference type="ARBA" id="ARBA00022553"/>
    </source>
</evidence>
<feature type="coiled-coil region" evidence="5">
    <location>
        <begin position="527"/>
        <end position="642"/>
    </location>
</feature>
<comment type="subcellular location">
    <subcellularLocation>
        <location evidence="1">Cytoplasm</location>
    </subcellularLocation>
</comment>
<dbReference type="KEGG" id="dya:Dyak_GE17131"/>
<feature type="compositionally biased region" description="Low complexity" evidence="6">
    <location>
        <begin position="1641"/>
        <end position="1655"/>
    </location>
</feature>
<feature type="coiled-coil region" evidence="5">
    <location>
        <begin position="1266"/>
        <end position="1482"/>
    </location>
</feature>
<feature type="coiled-coil region" evidence="5">
    <location>
        <begin position="1068"/>
        <end position="1102"/>
    </location>
</feature>